<dbReference type="PANTHER" id="PTHR43527">
    <property type="entry name" value="4-DIPHOSPHOCYTIDYL-2-C-METHYL-D-ERYTHRITOL KINASE, CHLOROPLASTIC"/>
    <property type="match status" value="1"/>
</dbReference>
<proteinExistence type="inferred from homology"/>
<keyword evidence="4" id="KW-0547">Nucleotide-binding</keyword>
<dbReference type="InterPro" id="IPR013750">
    <property type="entry name" value="GHMP_kinase_C_dom"/>
</dbReference>
<keyword evidence="5" id="KW-0418">Kinase</keyword>
<keyword evidence="6" id="KW-0067">ATP-binding</keyword>
<comment type="similarity">
    <text evidence="1">Belongs to the GHMP kinase family. IspE subfamily.</text>
</comment>
<dbReference type="Pfam" id="PF08544">
    <property type="entry name" value="GHMP_kinases_C"/>
    <property type="match status" value="1"/>
</dbReference>
<dbReference type="PANTHER" id="PTHR43527:SF2">
    <property type="entry name" value="4-DIPHOSPHOCYTIDYL-2-C-METHYL-D-ERYTHRITOL KINASE, CHLOROPLASTIC"/>
    <property type="match status" value="1"/>
</dbReference>
<evidence type="ECO:0000259" key="8">
    <source>
        <dbReference type="Pfam" id="PF00288"/>
    </source>
</evidence>
<dbReference type="NCBIfam" id="TIGR00154">
    <property type="entry name" value="ispE"/>
    <property type="match status" value="1"/>
</dbReference>
<feature type="domain" description="GHMP kinase C-terminal" evidence="9">
    <location>
        <begin position="195"/>
        <end position="255"/>
    </location>
</feature>
<reference evidence="10" key="1">
    <citation type="journal article" date="2014" name="Front. Microbiol.">
        <title>High frequency of phylogenetically diverse reductive dehalogenase-homologous genes in deep subseafloor sedimentary metagenomes.</title>
        <authorList>
            <person name="Kawai M."/>
            <person name="Futagami T."/>
            <person name="Toyoda A."/>
            <person name="Takaki Y."/>
            <person name="Nishi S."/>
            <person name="Hori S."/>
            <person name="Arai W."/>
            <person name="Tsubouchi T."/>
            <person name="Morono Y."/>
            <person name="Uchiyama I."/>
            <person name="Ito T."/>
            <person name="Fujiyama A."/>
            <person name="Inagaki F."/>
            <person name="Takami H."/>
        </authorList>
    </citation>
    <scope>NUCLEOTIDE SEQUENCE</scope>
    <source>
        <strain evidence="10">Expedition CK06-06</strain>
    </source>
</reference>
<dbReference type="EMBL" id="BARW01019203">
    <property type="protein sequence ID" value="GAI92610.1"/>
    <property type="molecule type" value="Genomic_DNA"/>
</dbReference>
<dbReference type="GO" id="GO:0050515">
    <property type="term" value="F:4-(cytidine 5'-diphospho)-2-C-methyl-D-erythritol kinase activity"/>
    <property type="evidence" value="ECO:0007669"/>
    <property type="project" value="UniProtKB-EC"/>
</dbReference>
<dbReference type="InterPro" id="IPR006204">
    <property type="entry name" value="GHMP_kinase_N_dom"/>
</dbReference>
<evidence type="ECO:0000256" key="2">
    <source>
        <dbReference type="ARBA" id="ARBA00012052"/>
    </source>
</evidence>
<evidence type="ECO:0000256" key="1">
    <source>
        <dbReference type="ARBA" id="ARBA00009684"/>
    </source>
</evidence>
<dbReference type="SUPFAM" id="SSF54211">
    <property type="entry name" value="Ribosomal protein S5 domain 2-like"/>
    <property type="match status" value="1"/>
</dbReference>
<evidence type="ECO:0000313" key="10">
    <source>
        <dbReference type="EMBL" id="GAI92610.1"/>
    </source>
</evidence>
<evidence type="ECO:0000256" key="3">
    <source>
        <dbReference type="ARBA" id="ARBA00022679"/>
    </source>
</evidence>
<protein>
    <recommendedName>
        <fullName evidence="2">4-(cytidine 5'-diphospho)-2-C-methyl-D-erythritol kinase</fullName>
        <ecNumber evidence="2">2.7.1.148</ecNumber>
    </recommendedName>
    <alternativeName>
        <fullName evidence="7">4-(cytidine-5'-diphospho)-2-C-methyl-D-erythritol kinase</fullName>
    </alternativeName>
</protein>
<evidence type="ECO:0000256" key="7">
    <source>
        <dbReference type="ARBA" id="ARBA00032554"/>
    </source>
</evidence>
<dbReference type="GO" id="GO:0005524">
    <property type="term" value="F:ATP binding"/>
    <property type="evidence" value="ECO:0007669"/>
    <property type="project" value="UniProtKB-KW"/>
</dbReference>
<dbReference type="Gene3D" id="3.30.230.10">
    <property type="match status" value="1"/>
</dbReference>
<organism evidence="10">
    <name type="scientific">marine sediment metagenome</name>
    <dbReference type="NCBI Taxonomy" id="412755"/>
    <lineage>
        <taxon>unclassified sequences</taxon>
        <taxon>metagenomes</taxon>
        <taxon>ecological metagenomes</taxon>
    </lineage>
</organism>
<evidence type="ECO:0000256" key="5">
    <source>
        <dbReference type="ARBA" id="ARBA00022777"/>
    </source>
</evidence>
<evidence type="ECO:0000256" key="4">
    <source>
        <dbReference type="ARBA" id="ARBA00022741"/>
    </source>
</evidence>
<dbReference type="SUPFAM" id="SSF55060">
    <property type="entry name" value="GHMP Kinase, C-terminal domain"/>
    <property type="match status" value="1"/>
</dbReference>
<gene>
    <name evidence="10" type="ORF">S12H4_32718</name>
</gene>
<sequence length="272" mass="30077">KRKDNYHNISSIIQNIDLCDDIILFKKKSGIKIICDDYNVPLGEDNLVYKSAKLLIKNFFELKSLGVLILLKKRIPIASGLGGGSADAASTLIGINKLLNLNLSDNELLKMSSSIGSDVPFFLVGGTAIVEGRGEKITPLVPLIDIWVVLAKPDFQIITKDIYDKYDKIGKPCSHDISEFMEYFGSEDLLKKFSILENSLEKIVEKKYKIITVLKKRALESGALASVMTGSGPTVVSLCEDFNSALRVYSKLSKEVDEVYVVKTCSKGFEII</sequence>
<dbReference type="AlphaFoldDB" id="X1TYI0"/>
<evidence type="ECO:0000256" key="6">
    <source>
        <dbReference type="ARBA" id="ARBA00022840"/>
    </source>
</evidence>
<comment type="caution">
    <text evidence="10">The sequence shown here is derived from an EMBL/GenBank/DDBJ whole genome shotgun (WGS) entry which is preliminary data.</text>
</comment>
<dbReference type="Pfam" id="PF00288">
    <property type="entry name" value="GHMP_kinases_N"/>
    <property type="match status" value="1"/>
</dbReference>
<dbReference type="GO" id="GO:0016114">
    <property type="term" value="P:terpenoid biosynthetic process"/>
    <property type="evidence" value="ECO:0007669"/>
    <property type="project" value="InterPro"/>
</dbReference>
<dbReference type="PIRSF" id="PIRSF010376">
    <property type="entry name" value="IspE"/>
    <property type="match status" value="1"/>
</dbReference>
<accession>X1TYI0</accession>
<dbReference type="InterPro" id="IPR004424">
    <property type="entry name" value="IspE"/>
</dbReference>
<dbReference type="InterPro" id="IPR014721">
    <property type="entry name" value="Ribsml_uS5_D2-typ_fold_subgr"/>
</dbReference>
<keyword evidence="3" id="KW-0808">Transferase</keyword>
<feature type="non-terminal residue" evidence="10">
    <location>
        <position position="1"/>
    </location>
</feature>
<dbReference type="EC" id="2.7.1.148" evidence="2"/>
<name>X1TYI0_9ZZZZ</name>
<dbReference type="HAMAP" id="MF_00061">
    <property type="entry name" value="IspE"/>
    <property type="match status" value="1"/>
</dbReference>
<feature type="domain" description="GHMP kinase N-terminal" evidence="8">
    <location>
        <begin position="46"/>
        <end position="126"/>
    </location>
</feature>
<evidence type="ECO:0000259" key="9">
    <source>
        <dbReference type="Pfam" id="PF08544"/>
    </source>
</evidence>
<dbReference type="InterPro" id="IPR036554">
    <property type="entry name" value="GHMP_kinase_C_sf"/>
</dbReference>
<dbReference type="Gene3D" id="3.30.70.890">
    <property type="entry name" value="GHMP kinase, C-terminal domain"/>
    <property type="match status" value="1"/>
</dbReference>
<dbReference type="InterPro" id="IPR020568">
    <property type="entry name" value="Ribosomal_Su5_D2-typ_SF"/>
</dbReference>